<dbReference type="InParanoid" id="A0A6J2VK03"/>
<dbReference type="InterPro" id="IPR047565">
    <property type="entry name" value="Alpha-macroglob_thiol-ester_cl"/>
</dbReference>
<dbReference type="InterPro" id="IPR041425">
    <property type="entry name" value="C3/4/5_MG1"/>
</dbReference>
<evidence type="ECO:0000259" key="5">
    <source>
        <dbReference type="PROSITE" id="PS01178"/>
    </source>
</evidence>
<dbReference type="Gene3D" id="1.20.91.20">
    <property type="entry name" value="Anaphylotoxins (complement system)"/>
    <property type="match status" value="1"/>
</dbReference>
<dbReference type="Proteomes" id="UP000504632">
    <property type="component" value="Chromosome 6"/>
</dbReference>
<keyword evidence="3" id="KW-0882">Thioester bond</keyword>
<reference evidence="8" key="1">
    <citation type="submission" date="2025-08" db="UniProtKB">
        <authorList>
            <consortium name="RefSeq"/>
        </authorList>
    </citation>
    <scope>IDENTIFICATION</scope>
</reference>
<keyword evidence="2" id="KW-0964">Secreted</keyword>
<dbReference type="Gene3D" id="2.60.40.690">
    <property type="entry name" value="Alpha-macroglobulin, receptor-binding domain"/>
    <property type="match status" value="1"/>
</dbReference>
<dbReference type="Gene3D" id="2.60.40.1930">
    <property type="match status" value="3"/>
</dbReference>
<dbReference type="Pfam" id="PF07703">
    <property type="entry name" value="A2M_BRD"/>
    <property type="match status" value="1"/>
</dbReference>
<dbReference type="SMART" id="SM01361">
    <property type="entry name" value="A2M_recep"/>
    <property type="match status" value="1"/>
</dbReference>
<dbReference type="Gene3D" id="6.20.50.160">
    <property type="match status" value="1"/>
</dbReference>
<dbReference type="PROSITE" id="PS50189">
    <property type="entry name" value="NTR"/>
    <property type="match status" value="1"/>
</dbReference>
<dbReference type="Pfam" id="PF17790">
    <property type="entry name" value="MG1"/>
    <property type="match status" value="1"/>
</dbReference>
<dbReference type="Gene3D" id="2.20.130.20">
    <property type="match status" value="1"/>
</dbReference>
<dbReference type="SMART" id="SM00643">
    <property type="entry name" value="C345C"/>
    <property type="match status" value="1"/>
</dbReference>
<dbReference type="SUPFAM" id="SSF50242">
    <property type="entry name" value="TIMP-like"/>
    <property type="match status" value="1"/>
</dbReference>
<protein>
    <submittedName>
        <fullName evidence="8">Complement C4-A isoform X1</fullName>
    </submittedName>
</protein>
<dbReference type="InterPro" id="IPR050473">
    <property type="entry name" value="A2M/Complement_sys"/>
</dbReference>
<dbReference type="InterPro" id="IPR008993">
    <property type="entry name" value="TIMP-like_OB-fold"/>
</dbReference>
<comment type="subcellular location">
    <subcellularLocation>
        <location evidence="1">Secreted</location>
    </subcellularLocation>
</comment>
<keyword evidence="7" id="KW-1185">Reference proteome</keyword>
<dbReference type="Pfam" id="PF01759">
    <property type="entry name" value="NTR"/>
    <property type="match status" value="1"/>
</dbReference>
<dbReference type="Pfam" id="PF07678">
    <property type="entry name" value="TED_complement"/>
    <property type="match status" value="1"/>
</dbReference>
<dbReference type="GO" id="GO:0005615">
    <property type="term" value="C:extracellular space"/>
    <property type="evidence" value="ECO:0007669"/>
    <property type="project" value="InterPro"/>
</dbReference>
<dbReference type="InterPro" id="IPR011625">
    <property type="entry name" value="A2M_N_BRD"/>
</dbReference>
<dbReference type="Gene3D" id="2.60.40.10">
    <property type="entry name" value="Immunoglobulins"/>
    <property type="match status" value="2"/>
</dbReference>
<dbReference type="Gene3D" id="2.40.50.120">
    <property type="match status" value="1"/>
</dbReference>
<dbReference type="GeneID" id="115813731"/>
<dbReference type="PANTHER" id="PTHR11412">
    <property type="entry name" value="MACROGLOBULIN / COMPLEMENT"/>
    <property type="match status" value="1"/>
</dbReference>
<dbReference type="Gene3D" id="2.60.120.1540">
    <property type="match status" value="1"/>
</dbReference>
<dbReference type="InterPro" id="IPR018081">
    <property type="entry name" value="Anaphylatoxin_comp_syst"/>
</dbReference>
<dbReference type="Pfam" id="PF01835">
    <property type="entry name" value="MG2"/>
    <property type="match status" value="1"/>
</dbReference>
<dbReference type="InterPro" id="IPR000020">
    <property type="entry name" value="Anaphylatoxin/fibulin"/>
</dbReference>
<evidence type="ECO:0000259" key="6">
    <source>
        <dbReference type="PROSITE" id="PS50189"/>
    </source>
</evidence>
<dbReference type="SMART" id="SM00104">
    <property type="entry name" value="ANATO"/>
    <property type="match status" value="1"/>
</dbReference>
<dbReference type="SUPFAM" id="SSF48239">
    <property type="entry name" value="Terpenoid cyclases/Protein prenyltransferases"/>
    <property type="match status" value="1"/>
</dbReference>
<dbReference type="InterPro" id="IPR036595">
    <property type="entry name" value="A-macroglobulin_rcpt-bd_sf"/>
</dbReference>
<dbReference type="CTD" id="566261"/>
<dbReference type="FunFam" id="6.20.50.160:FF:000001">
    <property type="entry name" value="Complement component 4"/>
    <property type="match status" value="1"/>
</dbReference>
<dbReference type="InterPro" id="IPR041555">
    <property type="entry name" value="MG3"/>
</dbReference>
<dbReference type="FunFam" id="2.40.50.120:FF:000013">
    <property type="entry name" value="Complement C3"/>
    <property type="match status" value="1"/>
</dbReference>
<keyword evidence="4" id="KW-1015">Disulfide bond</keyword>
<dbReference type="InterPro" id="IPR002890">
    <property type="entry name" value="MG2"/>
</dbReference>
<organism evidence="7 8">
    <name type="scientific">Chanos chanos</name>
    <name type="common">Milkfish</name>
    <name type="synonym">Mugil chanos</name>
    <dbReference type="NCBI Taxonomy" id="29144"/>
    <lineage>
        <taxon>Eukaryota</taxon>
        <taxon>Metazoa</taxon>
        <taxon>Chordata</taxon>
        <taxon>Craniata</taxon>
        <taxon>Vertebrata</taxon>
        <taxon>Euteleostomi</taxon>
        <taxon>Actinopterygii</taxon>
        <taxon>Neopterygii</taxon>
        <taxon>Teleostei</taxon>
        <taxon>Ostariophysi</taxon>
        <taxon>Gonorynchiformes</taxon>
        <taxon>Chanidae</taxon>
        <taxon>Chanos</taxon>
    </lineage>
</organism>
<dbReference type="PROSITE" id="PS01178">
    <property type="entry name" value="ANAPHYLATOXIN_2"/>
    <property type="match status" value="1"/>
</dbReference>
<dbReference type="PANTHER" id="PTHR11412:SF86">
    <property type="entry name" value="COMPLEMENT C4-A-RELATED"/>
    <property type="match status" value="1"/>
</dbReference>
<dbReference type="InterPro" id="IPR013783">
    <property type="entry name" value="Ig-like_fold"/>
</dbReference>
<dbReference type="FunFam" id="2.60.40.10:FF:000155">
    <property type="entry name" value="complement C3 isoform X1"/>
    <property type="match status" value="1"/>
</dbReference>
<dbReference type="FunFam" id="2.60.40.690:FF:000002">
    <property type="entry name" value="Complement C4 isoform-A"/>
    <property type="match status" value="1"/>
</dbReference>
<dbReference type="InterPro" id="IPR001134">
    <property type="entry name" value="Netrin_domain"/>
</dbReference>
<evidence type="ECO:0000256" key="3">
    <source>
        <dbReference type="ARBA" id="ARBA00022966"/>
    </source>
</evidence>
<accession>A0A6J2VK03</accession>
<dbReference type="GO" id="GO:0004866">
    <property type="term" value="F:endopeptidase inhibitor activity"/>
    <property type="evidence" value="ECO:0007669"/>
    <property type="project" value="InterPro"/>
</dbReference>
<dbReference type="SMART" id="SM01360">
    <property type="entry name" value="A2M"/>
    <property type="match status" value="1"/>
</dbReference>
<feature type="domain" description="Anaphylatoxin-like" evidence="5">
    <location>
        <begin position="705"/>
        <end position="741"/>
    </location>
</feature>
<proteinExistence type="predicted"/>
<dbReference type="CDD" id="cd00017">
    <property type="entry name" value="ANATO"/>
    <property type="match status" value="1"/>
</dbReference>
<dbReference type="CDD" id="cd02896">
    <property type="entry name" value="complement_C3_C4_C5"/>
    <property type="match status" value="1"/>
</dbReference>
<dbReference type="Gene3D" id="2.60.40.1940">
    <property type="match status" value="1"/>
</dbReference>
<dbReference type="Pfam" id="PF01821">
    <property type="entry name" value="ANATO"/>
    <property type="match status" value="1"/>
</dbReference>
<dbReference type="GO" id="GO:0006956">
    <property type="term" value="P:complement activation"/>
    <property type="evidence" value="ECO:0007669"/>
    <property type="project" value="TreeGrafter"/>
</dbReference>
<dbReference type="InterPro" id="IPR019742">
    <property type="entry name" value="MacrogloblnA2_CS"/>
</dbReference>
<evidence type="ECO:0000313" key="8">
    <source>
        <dbReference type="RefSeq" id="XP_030632183.1"/>
    </source>
</evidence>
<gene>
    <name evidence="8" type="primary">c4</name>
</gene>
<dbReference type="InterPro" id="IPR009048">
    <property type="entry name" value="A-macroglobulin_rcpt-bd"/>
</dbReference>
<dbReference type="InterPro" id="IPR018933">
    <property type="entry name" value="Netrin_module_non-TIMP"/>
</dbReference>
<name>A0A6J2VK03_CHACN</name>
<dbReference type="OrthoDB" id="6359008at2759"/>
<dbReference type="SUPFAM" id="SSF49410">
    <property type="entry name" value="Alpha-macroglobulin receptor domain"/>
    <property type="match status" value="1"/>
</dbReference>
<dbReference type="InterPro" id="IPR011626">
    <property type="entry name" value="Alpha-macroglobulin_TED"/>
</dbReference>
<evidence type="ECO:0000256" key="2">
    <source>
        <dbReference type="ARBA" id="ARBA00022525"/>
    </source>
</evidence>
<dbReference type="Pfam" id="PF07677">
    <property type="entry name" value="A2M_recep"/>
    <property type="match status" value="1"/>
</dbReference>
<dbReference type="PROSITE" id="PS00477">
    <property type="entry name" value="ALPHA_2_MACROGLOBULIN"/>
    <property type="match status" value="1"/>
</dbReference>
<dbReference type="FunCoup" id="A0A6J2VK03">
    <property type="interactions" value="8"/>
</dbReference>
<dbReference type="PROSITE" id="PS01177">
    <property type="entry name" value="ANAPHYLATOXIN_1"/>
    <property type="match status" value="1"/>
</dbReference>
<evidence type="ECO:0000313" key="7">
    <source>
        <dbReference type="Proteomes" id="UP000504632"/>
    </source>
</evidence>
<evidence type="ECO:0000256" key="4">
    <source>
        <dbReference type="ARBA" id="ARBA00023157"/>
    </source>
</evidence>
<dbReference type="RefSeq" id="XP_030632183.1">
    <property type="nucleotide sequence ID" value="XM_030776323.1"/>
</dbReference>
<dbReference type="Gene3D" id="1.50.10.20">
    <property type="match status" value="1"/>
</dbReference>
<sequence length="1715" mass="192210">MLTLAFYGTMQNKDSRRTMALFPILLSSVLLAVVAQNPLCFITAPATIHVGVEETVTAQVLGATRPFKIALFFSLLEGIREVSERKEITLTEQNDYQALVKLKVDPTRYPDSVNKKKNIHPDFVQLVAESKDVFQQTQRAKIRLSSKKGYIFIQTDKPIYNPGENVNFRVFTLDNYLLPTDEVISIQIFNSRNVRVYSQDVQSAQILQKNIHIPDVEPAGLWKIVASFLKSPLSASSVEFDVRDYVLPSFEVKIEAPKPYLTLREESFSFTVSARYTYGKGISGIAYVRFGLNNEDGDRLYLIGTEKQTKIENGMADVSVLTADLQRAAENQNVSDIVGNYLYIAVTALEKASGQLEDTESTFVKIVDSPYVIDLSKTKQYFSPQSLFSILASVSYPDGTPVPNLRMRANITVKPVEETWTLKGFGNTLGEVMLSFQVPALARSMDIQVFAEGDDNKAVFGDVKMSANAVRATHKTYLTIELDRHFLAPDQSLTITFRDITPQGTARPTHIYYMILNKGRVLHLQRVQRTEVTSVSVDFSVDLVPSFRIVAYFFTIQPEGTTVVSDSVLVDVKDVCDGQIEIAPFSMHKPAQSVDVVVKTDMVSKVALAAVDTAVYILNKQHKLTPHKMFAYMNSYDLGCSVGGGKDHKSVLQDAGLTFICNCNMKNDGPYSNHKCNSKQKRQKRSLDKAFSKIVNRYKHPERKCCGDAIKPDRLKRSCEERVKKTTQASKTCRDVFYKCCKDAEVARRENYLNRIKNTYGRALSNEVENALEEGNLHIRSFFPQSWLWLILDTDESGLLKHSVITPDSITTWEIQAVRMSPTKGFCVAEPKPLKVEQDFFVSVKLPYSVKRNEQLEVKAVVYNYLKETLEVLVKMEKVEGLCTAGEDGVEQNVTVQGSSAVAVYFSVVPLITGNIPITVLAYSSTIRDKIQKQLKVVGEGELISLHSEYSLNANGDNFLEVKIESPPDTIPGEEITSISIKGGIMGESVENSLNLEGVDKLIALPTGCAEQAMVKMSPAIHSIRYLDTAGLWPSLKAGRRNEAISLIQDGYHRVLSYKKVDGSYGAFLSTPSSVWLTAFIAKELAQSKELISVEDSYIQEAMTYVISKQTESGTFTDPNPVLDRTMKGGIGNTEGDAAMTAFILIAMQHASKAYDTETDQPLRKAMEKARSYLEEELDDLNSPYDLAITAYALSLTSPTSKATIQALDKLMEMAICDEVKETCHWDTGRSGDSLDGSQANSASVETTAYALLYIISQGNNDTATSIAKWLTEQRKYGGGFRSTQDTVVALEALAKLSMQDKEMEQLDLTVQMRLQNGRKEKVHLNKHNALTQPSIEIENGGGMSVRVKGRGSGTLSIMHSYRSLKMPESFCDHFHLEVSLTGEVQYSAEEYEPIPADYYSYDSDEDLLQREESVDKLGWFDLRMRRKRQAPEDPEKETSLVYKVCLGKKTSEPTGMVIVDISLLSGLKPNIQDLENIAKGTEKYIDHYEIHQNKVYLYFNKVTEGKDCLLFGVEQIVPIGLVQPAAAVIYDYYNPERRCGVFYNAPQKNVMLSKLCDGAVCICAEGDCPKLQETFKITEQSARSSFACYSARVDYVYVVQIFSMTEDDVFIHYNSTVTKVLQLGGDDEIQRNAVREMIHRKACGFKMKRGSQYLIMGTDDQLTRNTREVRYILDRKMWIEEIPEEAKCAVTRRHLSCKLLQDFMQNHLLNKCSV</sequence>
<dbReference type="Pfam" id="PF17791">
    <property type="entry name" value="MG3"/>
    <property type="match status" value="1"/>
</dbReference>
<evidence type="ECO:0000256" key="1">
    <source>
        <dbReference type="ARBA" id="ARBA00004613"/>
    </source>
</evidence>
<dbReference type="SUPFAM" id="SSF47686">
    <property type="entry name" value="Anaphylotoxins (complement system)"/>
    <property type="match status" value="1"/>
</dbReference>
<dbReference type="SMART" id="SM01419">
    <property type="entry name" value="Thiol-ester_cl"/>
    <property type="match status" value="1"/>
</dbReference>
<dbReference type="InterPro" id="IPR008930">
    <property type="entry name" value="Terpenoid_cyclase/PrenylTrfase"/>
</dbReference>
<dbReference type="Pfam" id="PF00207">
    <property type="entry name" value="A2M"/>
    <property type="match status" value="1"/>
</dbReference>
<dbReference type="InterPro" id="IPR001599">
    <property type="entry name" value="Macroglobln_a2"/>
</dbReference>
<dbReference type="SMART" id="SM01359">
    <property type="entry name" value="A2M_N_2"/>
    <property type="match status" value="1"/>
</dbReference>
<feature type="domain" description="NTR" evidence="6">
    <location>
        <begin position="1569"/>
        <end position="1713"/>
    </location>
</feature>
<dbReference type="FunFam" id="2.60.40.1940:FF:000001">
    <property type="entry name" value="Complement component C3"/>
    <property type="match status" value="1"/>
</dbReference>